<comment type="catalytic activity">
    <reaction evidence="9">
        <text>a dipeptide(out) + ATP + H2O = a dipeptide(in) + ADP + phosphate + H(+)</text>
        <dbReference type="Rhea" id="RHEA:23120"/>
        <dbReference type="ChEBI" id="CHEBI:15377"/>
        <dbReference type="ChEBI" id="CHEBI:15378"/>
        <dbReference type="ChEBI" id="CHEBI:30616"/>
        <dbReference type="ChEBI" id="CHEBI:43474"/>
        <dbReference type="ChEBI" id="CHEBI:90799"/>
        <dbReference type="ChEBI" id="CHEBI:456216"/>
        <dbReference type="EC" id="7.4.2.9"/>
    </reaction>
</comment>
<dbReference type="PANTHER" id="PTHR43297">
    <property type="entry name" value="OLIGOPEPTIDE TRANSPORT ATP-BINDING PROTEIN APPD"/>
    <property type="match status" value="1"/>
</dbReference>
<evidence type="ECO:0000256" key="8">
    <source>
        <dbReference type="ARBA" id="ARBA00038852"/>
    </source>
</evidence>
<dbReference type="InterPro" id="IPR017871">
    <property type="entry name" value="ABC_transporter-like_CS"/>
</dbReference>
<evidence type="ECO:0000256" key="4">
    <source>
        <dbReference type="ARBA" id="ARBA00022475"/>
    </source>
</evidence>
<dbReference type="InterPro" id="IPR027417">
    <property type="entry name" value="P-loop_NTPase"/>
</dbReference>
<evidence type="ECO:0000256" key="6">
    <source>
        <dbReference type="ARBA" id="ARBA00022840"/>
    </source>
</evidence>
<keyword evidence="7" id="KW-0472">Membrane</keyword>
<evidence type="ECO:0000256" key="9">
    <source>
        <dbReference type="ARBA" id="ARBA00047356"/>
    </source>
</evidence>
<reference evidence="11 12" key="1">
    <citation type="journal article" date="2011" name="Int. J. Syst. Evol. Microbiol.">
        <title>Zhongshania antarctica gen. nov., sp. nov. and Zhongshania guokunii sp. nov., gammaproteobacteria respectively isolated from coastal attached (fast) ice and surface seawater of the Antarctic.</title>
        <authorList>
            <person name="Li H.J."/>
            <person name="Zhang X.Y."/>
            <person name="Chen C.X."/>
            <person name="Zhang Y.J."/>
            <person name="Gao Z.M."/>
            <person name="Yu Y."/>
            <person name="Chen X.L."/>
            <person name="Chen B."/>
            <person name="Zhang Y.Z."/>
        </authorList>
    </citation>
    <scope>NUCLEOTIDE SEQUENCE [LARGE SCALE GENOMIC DNA]</scope>
    <source>
        <strain evidence="11 12">ZS6-22T</strain>
    </source>
</reference>
<dbReference type="RefSeq" id="WP_368381633.1">
    <property type="nucleotide sequence ID" value="NZ_JBFRYA010000008.1"/>
</dbReference>
<dbReference type="InterPro" id="IPR050388">
    <property type="entry name" value="ABC_Ni/Peptide_Import"/>
</dbReference>
<evidence type="ECO:0000256" key="5">
    <source>
        <dbReference type="ARBA" id="ARBA00022741"/>
    </source>
</evidence>
<dbReference type="InterPro" id="IPR003593">
    <property type="entry name" value="AAA+_ATPase"/>
</dbReference>
<dbReference type="Pfam" id="PF08352">
    <property type="entry name" value="oligo_HPY"/>
    <property type="match status" value="1"/>
</dbReference>
<dbReference type="PROSITE" id="PS00211">
    <property type="entry name" value="ABC_TRANSPORTER_1"/>
    <property type="match status" value="1"/>
</dbReference>
<dbReference type="SUPFAM" id="SSF52540">
    <property type="entry name" value="P-loop containing nucleoside triphosphate hydrolases"/>
    <property type="match status" value="1"/>
</dbReference>
<proteinExistence type="inferred from homology"/>
<name>A0ABV3U799_9GAMM</name>
<organism evidence="11 12">
    <name type="scientific">Zhongshania guokunii</name>
    <dbReference type="NCBI Taxonomy" id="641783"/>
    <lineage>
        <taxon>Bacteria</taxon>
        <taxon>Pseudomonadati</taxon>
        <taxon>Pseudomonadota</taxon>
        <taxon>Gammaproteobacteria</taxon>
        <taxon>Cellvibrionales</taxon>
        <taxon>Spongiibacteraceae</taxon>
        <taxon>Zhongshania</taxon>
    </lineage>
</organism>
<evidence type="ECO:0000313" key="12">
    <source>
        <dbReference type="Proteomes" id="UP001557485"/>
    </source>
</evidence>
<keyword evidence="6 11" id="KW-0067">ATP-binding</keyword>
<accession>A0ABV3U799</accession>
<keyword evidence="5" id="KW-0547">Nucleotide-binding</keyword>
<comment type="caution">
    <text evidence="11">The sequence shown here is derived from an EMBL/GenBank/DDBJ whole genome shotgun (WGS) entry which is preliminary data.</text>
</comment>
<dbReference type="PANTHER" id="PTHR43297:SF2">
    <property type="entry name" value="DIPEPTIDE TRANSPORT ATP-BINDING PROTEIN DPPD"/>
    <property type="match status" value="1"/>
</dbReference>
<dbReference type="Proteomes" id="UP001557485">
    <property type="component" value="Unassembled WGS sequence"/>
</dbReference>
<dbReference type="Pfam" id="PF00005">
    <property type="entry name" value="ABC_tran"/>
    <property type="match status" value="1"/>
</dbReference>
<sequence length="333" mass="36018">MSLLSVEQLRVAIRGDDGVQRELVSAISFAIASGQTMGLVGESGCGKSLTAMAILDLLPKPQALRSGGKILFKGDDLAQLSPKALRQIRGHKIAVIFQDPMSALNPVQQIGRQIIEVLKLHFPQQSRAVQRARALELLTEVGIPAPAERLNAYPHQLSGGMRQRVMIAMALACEPELLIADEPTTALDVTIQAQIVRLLKKLQEKNGMAMLFITHDLALVSQLSDHIAVMYAGKIVEYGPAATLFSTPRHPYTQSLLAALPGAGHPPKSPLLSLEGQVPSIENMPAGCRFANRCRFAENICKRSDPVAEVSDDQLESSEQASVACHLWRSISS</sequence>
<dbReference type="Gene3D" id="3.40.50.300">
    <property type="entry name" value="P-loop containing nucleotide triphosphate hydrolases"/>
    <property type="match status" value="1"/>
</dbReference>
<evidence type="ECO:0000256" key="7">
    <source>
        <dbReference type="ARBA" id="ARBA00023136"/>
    </source>
</evidence>
<keyword evidence="3" id="KW-0813">Transport</keyword>
<evidence type="ECO:0000256" key="1">
    <source>
        <dbReference type="ARBA" id="ARBA00004417"/>
    </source>
</evidence>
<comment type="subcellular location">
    <subcellularLocation>
        <location evidence="1">Cell inner membrane</location>
        <topology evidence="1">Peripheral membrane protein</topology>
    </subcellularLocation>
</comment>
<evidence type="ECO:0000259" key="10">
    <source>
        <dbReference type="PROSITE" id="PS50893"/>
    </source>
</evidence>
<dbReference type="EC" id="7.4.2.9" evidence="8"/>
<keyword evidence="4" id="KW-1003">Cell membrane</keyword>
<dbReference type="NCBIfam" id="TIGR01727">
    <property type="entry name" value="oligo_HPY"/>
    <property type="match status" value="1"/>
</dbReference>
<keyword evidence="12" id="KW-1185">Reference proteome</keyword>
<comment type="similarity">
    <text evidence="2">Belongs to the ABC transporter superfamily.</text>
</comment>
<dbReference type="InterPro" id="IPR013563">
    <property type="entry name" value="Oligopep_ABC_C"/>
</dbReference>
<dbReference type="EMBL" id="JBFRYA010000008">
    <property type="protein sequence ID" value="MEX1669365.1"/>
    <property type="molecule type" value="Genomic_DNA"/>
</dbReference>
<protein>
    <recommendedName>
        <fullName evidence="8">ABC-type dipeptide transporter</fullName>
        <ecNumber evidence="8">7.4.2.9</ecNumber>
    </recommendedName>
</protein>
<dbReference type="CDD" id="cd03257">
    <property type="entry name" value="ABC_NikE_OppD_transporters"/>
    <property type="match status" value="1"/>
</dbReference>
<dbReference type="SMART" id="SM00382">
    <property type="entry name" value="AAA"/>
    <property type="match status" value="1"/>
</dbReference>
<dbReference type="InterPro" id="IPR003439">
    <property type="entry name" value="ABC_transporter-like_ATP-bd"/>
</dbReference>
<evidence type="ECO:0000256" key="3">
    <source>
        <dbReference type="ARBA" id="ARBA00022448"/>
    </source>
</evidence>
<evidence type="ECO:0000256" key="2">
    <source>
        <dbReference type="ARBA" id="ARBA00005417"/>
    </source>
</evidence>
<gene>
    <name evidence="11" type="ORF">AB4876_10615</name>
</gene>
<feature type="domain" description="ABC transporter" evidence="10">
    <location>
        <begin position="4"/>
        <end position="257"/>
    </location>
</feature>
<dbReference type="PROSITE" id="PS50893">
    <property type="entry name" value="ABC_TRANSPORTER_2"/>
    <property type="match status" value="1"/>
</dbReference>
<evidence type="ECO:0000313" key="11">
    <source>
        <dbReference type="EMBL" id="MEX1669365.1"/>
    </source>
</evidence>
<dbReference type="GO" id="GO:0005524">
    <property type="term" value="F:ATP binding"/>
    <property type="evidence" value="ECO:0007669"/>
    <property type="project" value="UniProtKB-KW"/>
</dbReference>